<sequence length="336" mass="39444">MTSNERHSGLDIVRTLATLLVLSVHFFGNTYFYTTPLIGKNMHLETFFRMSFMICVPLFLILTGYLQANKIPNKNYYKKILPIIIIYSLLSILYTKIFRDEDKSVLEYIYSIFNFSANGYSWYINMYIGLFLISPFLNILFKNIPTRKIKLVLIGILLLITSLPNFLNTYISNKIFFSADYWVQMYPITYYFIGSFLKEYQIRINKSFGIIIFVILSIIEVWIEFFYAKGGNIVFATGSYPSLIIVFQSIIFFLIFYDLDVKYKVFKKLFALISILSLDIYLASFITDKIVYGYFLDKHSNYTQQILFFYAPVLVVSTFILAFSLAVIRNKLIRIR</sequence>
<organism evidence="1 2">
    <name type="scientific">Robertmurraya yapensis</name>
    <name type="common">ex Hitch et al 2024</name>
    <dbReference type="NCBI Taxonomy" id="3133160"/>
    <lineage>
        <taxon>Bacteria</taxon>
        <taxon>Bacillati</taxon>
        <taxon>Bacillota</taxon>
        <taxon>Bacilli</taxon>
        <taxon>Bacillales</taxon>
        <taxon>Bacillaceae</taxon>
        <taxon>Robertmurraya</taxon>
    </lineage>
</organism>
<reference evidence="1" key="1">
    <citation type="submission" date="2024-03" db="EMBL/GenBank/DDBJ databases">
        <title>Human intestinal bacterial collection.</title>
        <authorList>
            <person name="Pauvert C."/>
            <person name="Hitch T.C.A."/>
            <person name="Clavel T."/>
        </authorList>
    </citation>
    <scope>NUCLEOTIDE SEQUENCE</scope>
    <source>
        <strain evidence="1">CLA-AA-H227</strain>
    </source>
</reference>
<keyword evidence="2" id="KW-1185">Reference proteome</keyword>
<keyword evidence="1" id="KW-0808">Transferase</keyword>
<keyword evidence="1" id="KW-0012">Acyltransferase</keyword>
<accession>A0ACC6SEV0</accession>
<evidence type="ECO:0000313" key="2">
    <source>
        <dbReference type="Proteomes" id="UP001439875"/>
    </source>
</evidence>
<name>A0ACC6SEV0_9BACI</name>
<dbReference type="EMBL" id="JBBMEW010000019">
    <property type="protein sequence ID" value="MEQ2528570.1"/>
    <property type="molecule type" value="Genomic_DNA"/>
</dbReference>
<proteinExistence type="predicted"/>
<comment type="caution">
    <text evidence="1">The sequence shown here is derived from an EMBL/GenBank/DDBJ whole genome shotgun (WGS) entry which is preliminary data.</text>
</comment>
<protein>
    <submittedName>
        <fullName evidence="1">Acyltransferase family protein</fullName>
    </submittedName>
</protein>
<gene>
    <name evidence="1" type="ORF">WMO40_17945</name>
</gene>
<dbReference type="Proteomes" id="UP001439875">
    <property type="component" value="Unassembled WGS sequence"/>
</dbReference>
<evidence type="ECO:0000313" key="1">
    <source>
        <dbReference type="EMBL" id="MEQ2528570.1"/>
    </source>
</evidence>